<dbReference type="PROSITE" id="PS50297">
    <property type="entry name" value="ANK_REP_REGION"/>
    <property type="match status" value="1"/>
</dbReference>
<dbReference type="PANTHER" id="PTHR24198">
    <property type="entry name" value="ANKYRIN REPEAT AND PROTEIN KINASE DOMAIN-CONTAINING PROTEIN"/>
    <property type="match status" value="1"/>
</dbReference>
<protein>
    <submittedName>
        <fullName evidence="4">Uncharacterized protein</fullName>
    </submittedName>
</protein>
<dbReference type="OrthoDB" id="194358at2759"/>
<dbReference type="SMART" id="SM00248">
    <property type="entry name" value="ANK"/>
    <property type="match status" value="2"/>
</dbReference>
<accession>A0A1J4L280</accession>
<dbReference type="PANTHER" id="PTHR24198:SF165">
    <property type="entry name" value="ANKYRIN REPEAT-CONTAINING PROTEIN-RELATED"/>
    <property type="match status" value="1"/>
</dbReference>
<dbReference type="PROSITE" id="PS50088">
    <property type="entry name" value="ANK_REPEAT"/>
    <property type="match status" value="1"/>
</dbReference>
<dbReference type="Pfam" id="PF12796">
    <property type="entry name" value="Ank_2"/>
    <property type="match status" value="1"/>
</dbReference>
<reference evidence="4" key="1">
    <citation type="submission" date="2016-10" db="EMBL/GenBank/DDBJ databases">
        <authorList>
            <person name="Benchimol M."/>
            <person name="Almeida L.G."/>
            <person name="Vasconcelos A.T."/>
            <person name="Perreira-Neves A."/>
            <person name="Rosa I.A."/>
            <person name="Tasca T."/>
            <person name="Bogo M.R."/>
            <person name="de Souza W."/>
        </authorList>
    </citation>
    <scope>NUCLEOTIDE SEQUENCE [LARGE SCALE GENOMIC DNA]</scope>
    <source>
        <strain evidence="4">K</strain>
    </source>
</reference>
<gene>
    <name evidence="4" type="ORF">TRFO_02621</name>
</gene>
<dbReference type="Proteomes" id="UP000179807">
    <property type="component" value="Unassembled WGS sequence"/>
</dbReference>
<dbReference type="VEuPathDB" id="TrichDB:TRFO_02621"/>
<sequence>MEIVNILIDHKADVNLKNINGSTPLHFASENGFDKIVEILIKKGKADVNLTDNLKFSALHFASAGGFTNVVNLLMADPNIVHTAENEAGLNSYDLASSHNQENIMKLLHPS</sequence>
<keyword evidence="5" id="KW-1185">Reference proteome</keyword>
<dbReference type="RefSeq" id="XP_068370691.1">
    <property type="nucleotide sequence ID" value="XM_068490800.1"/>
</dbReference>
<feature type="repeat" description="ANK" evidence="3">
    <location>
        <begin position="20"/>
        <end position="44"/>
    </location>
</feature>
<dbReference type="AlphaFoldDB" id="A0A1J4L280"/>
<dbReference type="Gene3D" id="1.25.40.20">
    <property type="entry name" value="Ankyrin repeat-containing domain"/>
    <property type="match status" value="1"/>
</dbReference>
<evidence type="ECO:0000256" key="3">
    <source>
        <dbReference type="PROSITE-ProRule" id="PRU00023"/>
    </source>
</evidence>
<keyword evidence="2 3" id="KW-0040">ANK repeat</keyword>
<name>A0A1J4L280_9EUKA</name>
<keyword evidence="1" id="KW-0677">Repeat</keyword>
<organism evidence="4 5">
    <name type="scientific">Tritrichomonas foetus</name>
    <dbReference type="NCBI Taxonomy" id="1144522"/>
    <lineage>
        <taxon>Eukaryota</taxon>
        <taxon>Metamonada</taxon>
        <taxon>Parabasalia</taxon>
        <taxon>Tritrichomonadida</taxon>
        <taxon>Tritrichomonadidae</taxon>
        <taxon>Tritrichomonas</taxon>
    </lineage>
</organism>
<evidence type="ECO:0000313" key="4">
    <source>
        <dbReference type="EMBL" id="OHT17555.1"/>
    </source>
</evidence>
<evidence type="ECO:0000313" key="5">
    <source>
        <dbReference type="Proteomes" id="UP000179807"/>
    </source>
</evidence>
<comment type="caution">
    <text evidence="4">The sequence shown here is derived from an EMBL/GenBank/DDBJ whole genome shotgun (WGS) entry which is preliminary data.</text>
</comment>
<dbReference type="InterPro" id="IPR002110">
    <property type="entry name" value="Ankyrin_rpt"/>
</dbReference>
<dbReference type="GeneID" id="94825504"/>
<proteinExistence type="predicted"/>
<dbReference type="SUPFAM" id="SSF48403">
    <property type="entry name" value="Ankyrin repeat"/>
    <property type="match status" value="1"/>
</dbReference>
<dbReference type="EMBL" id="MLAK01000002">
    <property type="protein sequence ID" value="OHT17555.1"/>
    <property type="molecule type" value="Genomic_DNA"/>
</dbReference>
<evidence type="ECO:0000256" key="1">
    <source>
        <dbReference type="ARBA" id="ARBA00022737"/>
    </source>
</evidence>
<dbReference type="InterPro" id="IPR036770">
    <property type="entry name" value="Ankyrin_rpt-contain_sf"/>
</dbReference>
<evidence type="ECO:0000256" key="2">
    <source>
        <dbReference type="ARBA" id="ARBA00023043"/>
    </source>
</evidence>